<dbReference type="AlphaFoldDB" id="A0A1I7XMI2"/>
<dbReference type="SUPFAM" id="SSF57610">
    <property type="entry name" value="Thyroglobulin type-1 domain"/>
    <property type="match status" value="1"/>
</dbReference>
<dbReference type="WBParaSite" id="Hba_18522">
    <property type="protein sequence ID" value="Hba_18522"/>
    <property type="gene ID" value="Hba_18522"/>
</dbReference>
<dbReference type="Proteomes" id="UP000095283">
    <property type="component" value="Unplaced"/>
</dbReference>
<dbReference type="GO" id="GO:0005576">
    <property type="term" value="C:extracellular region"/>
    <property type="evidence" value="ECO:0007669"/>
    <property type="project" value="InterPro"/>
</dbReference>
<organism evidence="3 4">
    <name type="scientific">Heterorhabditis bacteriophora</name>
    <name type="common">Entomopathogenic nematode worm</name>
    <dbReference type="NCBI Taxonomy" id="37862"/>
    <lineage>
        <taxon>Eukaryota</taxon>
        <taxon>Metazoa</taxon>
        <taxon>Ecdysozoa</taxon>
        <taxon>Nematoda</taxon>
        <taxon>Chromadorea</taxon>
        <taxon>Rhabditida</taxon>
        <taxon>Rhabditina</taxon>
        <taxon>Rhabditomorpha</taxon>
        <taxon>Strongyloidea</taxon>
        <taxon>Heterorhabditidae</taxon>
        <taxon>Heterorhabditis</taxon>
    </lineage>
</organism>
<keyword evidence="1" id="KW-0175">Coiled coil</keyword>
<accession>A0A1I7XMI2</accession>
<keyword evidence="3" id="KW-1185">Reference proteome</keyword>
<name>A0A1I7XMI2_HETBA</name>
<evidence type="ECO:0000313" key="4">
    <source>
        <dbReference type="WBParaSite" id="Hba_18522"/>
    </source>
</evidence>
<evidence type="ECO:0000256" key="1">
    <source>
        <dbReference type="SAM" id="Coils"/>
    </source>
</evidence>
<evidence type="ECO:0000259" key="2">
    <source>
        <dbReference type="Pfam" id="PF00095"/>
    </source>
</evidence>
<dbReference type="GO" id="GO:0030414">
    <property type="term" value="F:peptidase inhibitor activity"/>
    <property type="evidence" value="ECO:0007669"/>
    <property type="project" value="InterPro"/>
</dbReference>
<feature type="coiled-coil region" evidence="1">
    <location>
        <begin position="58"/>
        <end position="85"/>
    </location>
</feature>
<dbReference type="Gene3D" id="4.10.75.10">
    <property type="entry name" value="Elafin-like"/>
    <property type="match status" value="1"/>
</dbReference>
<reference evidence="4" key="1">
    <citation type="submission" date="2016-11" db="UniProtKB">
        <authorList>
            <consortium name="WormBaseParasite"/>
        </authorList>
    </citation>
    <scope>IDENTIFICATION</scope>
</reference>
<dbReference type="Pfam" id="PF00095">
    <property type="entry name" value="WAP"/>
    <property type="match status" value="1"/>
</dbReference>
<sequence length="147" mass="16484">MQIAFDDKENEGQINLLPIMVNMNDLSVAILQQCLAGTDTCWCVSPFGRRLLNADADCETRRRKQQNLARKAEKLREELRGGKKETCEVVRSGECPRVRTADNETMFCKCDSDCIGKEKCCLSQQGNICLLSGTNHSLTAAFIYTLE</sequence>
<proteinExistence type="predicted"/>
<dbReference type="SUPFAM" id="SSF57256">
    <property type="entry name" value="Elafin-like"/>
    <property type="match status" value="1"/>
</dbReference>
<feature type="domain" description="WAP" evidence="2">
    <location>
        <begin position="91"/>
        <end position="130"/>
    </location>
</feature>
<dbReference type="InterPro" id="IPR036857">
    <property type="entry name" value="Thyroglobulin_1_sf"/>
</dbReference>
<dbReference type="InterPro" id="IPR008197">
    <property type="entry name" value="WAP_dom"/>
</dbReference>
<protein>
    <submittedName>
        <fullName evidence="4">WAP domain-containing protein</fullName>
    </submittedName>
</protein>
<evidence type="ECO:0000313" key="3">
    <source>
        <dbReference type="Proteomes" id="UP000095283"/>
    </source>
</evidence>
<dbReference type="InterPro" id="IPR036645">
    <property type="entry name" value="Elafin-like_sf"/>
</dbReference>